<dbReference type="InterPro" id="IPR029006">
    <property type="entry name" value="ADF-H/Gelsolin-like_dom_sf"/>
</dbReference>
<dbReference type="AlphaFoldDB" id="A0A452UZM7"/>
<dbReference type="Gene3D" id="3.40.20.10">
    <property type="entry name" value="Severin"/>
    <property type="match status" value="1"/>
</dbReference>
<protein>
    <submittedName>
        <fullName evidence="1">Glia maturation factor gamma</fullName>
    </submittedName>
</protein>
<dbReference type="GO" id="GO:0030864">
    <property type="term" value="C:cortical actin cytoskeleton"/>
    <property type="evidence" value="ECO:0007669"/>
    <property type="project" value="TreeGrafter"/>
</dbReference>
<dbReference type="PANTHER" id="PTHR11249">
    <property type="entry name" value="GLIAL FACTOR NATURATION FACTOR"/>
    <property type="match status" value="1"/>
</dbReference>
<sequence>MSDSLVVCEVDPELKEKLRKFRFRKETDNAAIIMKVDKDRQMVVLEEEFQTSILTTLGLGLLTCKVGIRREATTQNCGRKHFSRGTKNRIARETAQVRGLQLQVRARGRPSFLPSVLHLLQSRGCLKSAPLMTSPRPGSKRSCLSFVDLWAGELNS</sequence>
<proteinExistence type="predicted"/>
<dbReference type="GO" id="GO:0071846">
    <property type="term" value="P:actin filament debranching"/>
    <property type="evidence" value="ECO:0007669"/>
    <property type="project" value="InterPro"/>
</dbReference>
<name>A0A452UZM7_URSMA</name>
<dbReference type="GeneTree" id="ENSGT00390000008920"/>
<gene>
    <name evidence="1" type="primary">GMFG</name>
</gene>
<organism evidence="1">
    <name type="scientific">Ursus maritimus</name>
    <name type="common">Polar bear</name>
    <name type="synonym">Thalarctos maritimus</name>
    <dbReference type="NCBI Taxonomy" id="29073"/>
    <lineage>
        <taxon>Eukaryota</taxon>
        <taxon>Metazoa</taxon>
        <taxon>Chordata</taxon>
        <taxon>Craniata</taxon>
        <taxon>Vertebrata</taxon>
        <taxon>Euteleostomi</taxon>
        <taxon>Mammalia</taxon>
        <taxon>Eutheria</taxon>
        <taxon>Laurasiatheria</taxon>
        <taxon>Carnivora</taxon>
        <taxon>Caniformia</taxon>
        <taxon>Ursidae</taxon>
        <taxon>Ursus</taxon>
    </lineage>
</organism>
<accession>A0A452UZM7</accession>
<dbReference type="GO" id="GO:0034316">
    <property type="term" value="P:negative regulation of Arp2/3 complex-mediated actin nucleation"/>
    <property type="evidence" value="ECO:0007669"/>
    <property type="project" value="TreeGrafter"/>
</dbReference>
<reference evidence="1" key="1">
    <citation type="submission" date="2019-03" db="UniProtKB">
        <authorList>
            <consortium name="Ensembl"/>
        </authorList>
    </citation>
    <scope>IDENTIFICATION</scope>
</reference>
<dbReference type="SUPFAM" id="SSF55753">
    <property type="entry name" value="Actin depolymerizing proteins"/>
    <property type="match status" value="1"/>
</dbReference>
<dbReference type="InterPro" id="IPR011171">
    <property type="entry name" value="GMF"/>
</dbReference>
<dbReference type="PANTHER" id="PTHR11249:SF4">
    <property type="entry name" value="GLIA MATURATION FACTOR GAMMA"/>
    <property type="match status" value="1"/>
</dbReference>
<dbReference type="GO" id="GO:0071933">
    <property type="term" value="F:Arp2/3 complex binding"/>
    <property type="evidence" value="ECO:0007669"/>
    <property type="project" value="InterPro"/>
</dbReference>
<evidence type="ECO:0000313" key="1">
    <source>
        <dbReference type="Ensembl" id="ENSUMAP00000026558"/>
    </source>
</evidence>
<dbReference type="Ensembl" id="ENSUMAT00000031433.1">
    <property type="protein sequence ID" value="ENSUMAP00000026558.1"/>
    <property type="gene ID" value="ENSUMAG00000019321.1"/>
</dbReference>